<dbReference type="PROSITE" id="PS51387">
    <property type="entry name" value="FAD_PCMH"/>
    <property type="match status" value="1"/>
</dbReference>
<dbReference type="Proteomes" id="UP000245764">
    <property type="component" value="Chromosome 7"/>
</dbReference>
<dbReference type="InterPro" id="IPR006094">
    <property type="entry name" value="Oxid_FAD_bind_N"/>
</dbReference>
<evidence type="ECO:0000313" key="4">
    <source>
        <dbReference type="EMBL" id="SMR55199.1"/>
    </source>
</evidence>
<evidence type="ECO:0000259" key="3">
    <source>
        <dbReference type="PROSITE" id="PS51387"/>
    </source>
</evidence>
<dbReference type="GO" id="GO:0016491">
    <property type="term" value="F:oxidoreductase activity"/>
    <property type="evidence" value="ECO:0007669"/>
    <property type="project" value="UniProtKB-KW"/>
</dbReference>
<dbReference type="InterPro" id="IPR012951">
    <property type="entry name" value="BBE"/>
</dbReference>
<keyword evidence="2" id="KW-0560">Oxidoreductase</keyword>
<organism evidence="4 5">
    <name type="scientific">Zymoseptoria tritici ST99CH_1E4</name>
    <dbReference type="NCBI Taxonomy" id="1276532"/>
    <lineage>
        <taxon>Eukaryota</taxon>
        <taxon>Fungi</taxon>
        <taxon>Dikarya</taxon>
        <taxon>Ascomycota</taxon>
        <taxon>Pezizomycotina</taxon>
        <taxon>Dothideomycetes</taxon>
        <taxon>Dothideomycetidae</taxon>
        <taxon>Mycosphaerellales</taxon>
        <taxon>Mycosphaerellaceae</taxon>
        <taxon>Zymoseptoria</taxon>
    </lineage>
</organism>
<dbReference type="PANTHER" id="PTHR13878">
    <property type="entry name" value="GULONOLACTONE OXIDASE"/>
    <property type="match status" value="1"/>
</dbReference>
<dbReference type="InterPro" id="IPR036318">
    <property type="entry name" value="FAD-bd_PCMH-like_sf"/>
</dbReference>
<protein>
    <recommendedName>
        <fullName evidence="3">FAD-binding PCMH-type domain-containing protein</fullName>
    </recommendedName>
</protein>
<evidence type="ECO:0000313" key="5">
    <source>
        <dbReference type="Proteomes" id="UP000245764"/>
    </source>
</evidence>
<evidence type="ECO:0000256" key="1">
    <source>
        <dbReference type="ARBA" id="ARBA00005466"/>
    </source>
</evidence>
<feature type="domain" description="FAD-binding PCMH-type" evidence="3">
    <location>
        <begin position="115"/>
        <end position="295"/>
    </location>
</feature>
<dbReference type="EMBL" id="LT854259">
    <property type="protein sequence ID" value="SMR55199.1"/>
    <property type="molecule type" value="Genomic_DNA"/>
</dbReference>
<dbReference type="SUPFAM" id="SSF56176">
    <property type="entry name" value="FAD-binding/transporter-associated domain-like"/>
    <property type="match status" value="1"/>
</dbReference>
<dbReference type="Pfam" id="PF08031">
    <property type="entry name" value="BBE"/>
    <property type="match status" value="1"/>
</dbReference>
<proteinExistence type="inferred from homology"/>
<dbReference type="AlphaFoldDB" id="A0A2H1GNU4"/>
<evidence type="ECO:0000256" key="2">
    <source>
        <dbReference type="ARBA" id="ARBA00023002"/>
    </source>
</evidence>
<accession>A0A2H1GNU4</accession>
<dbReference type="Gene3D" id="3.30.465.10">
    <property type="match status" value="2"/>
</dbReference>
<dbReference type="InterPro" id="IPR050432">
    <property type="entry name" value="FAD-linked_Oxidoreductases_BP"/>
</dbReference>
<gene>
    <name evidence="4" type="ORF">ZT1E4_G7546</name>
</gene>
<dbReference type="PANTHER" id="PTHR13878:SF91">
    <property type="entry name" value="FAD BINDING DOMAIN PROTEIN (AFU_ORTHOLOGUE AFUA_6G12070)-RELATED"/>
    <property type="match status" value="1"/>
</dbReference>
<sequence>MKWKDAGIFARLMQTVLKGEDVSSCRCFPGDSCWPTPQDWAIFNSSVGGRLVATVPLAAPCHHSSFAPYDAAACSRLQEEWTSPHIHYTSSSSVMAPYYANASCDPFLSAESPCVFGTYSRYAVAVHSPADAIRTIQFAHDRDIRLVIRNTGHDWSGKSTGAGSLAIWTHHLKDINVCDYVSPQYTGKAMKMGAGVQAFEAYAAAHASNVVVLGGECPTVGLAGGYTQGGGHSALSSRFGLAADQILQWEVIDGTGRYLIATRDNDQQDLYWALSGGGGGTYGVVVSMTVKAHPEMHTTGAKLKFSRQGTSAGRYWQAVEGYHQTLPDIVDAGIVSIAQFDKDSFAINPITAPGVTESRVRELLSPLVSKLEALGIGYELDVRQFPTYFDHVQAMFSPIGTASFQYGSRLIPRASIAENNSALTQAFVKAAEDGCSFFSVALNASRPGEEAFNSVSPVWRSTLLHAVIQVAWDPLAPWTAMERRAAMITSEYVREFEAVAPDGGAYINEADPRDPNFKQNYYGGNYDLLLRIKDKYDPFQVFYALTGVGSHRQYVRPDGRLCSRTQDP</sequence>
<dbReference type="InterPro" id="IPR016166">
    <property type="entry name" value="FAD-bd_PCMH"/>
</dbReference>
<dbReference type="InterPro" id="IPR016169">
    <property type="entry name" value="FAD-bd_PCMH_sub2"/>
</dbReference>
<name>A0A2H1GNU4_ZYMTR</name>
<reference evidence="5" key="1">
    <citation type="submission" date="2017-05" db="EMBL/GenBank/DDBJ databases">
        <authorList>
            <person name="Song R."/>
            <person name="Chenine A.L."/>
            <person name="Ruprecht R.M."/>
        </authorList>
    </citation>
    <scope>NUCLEOTIDE SEQUENCE [LARGE SCALE GENOMIC DNA]</scope>
</reference>
<comment type="similarity">
    <text evidence="1">Belongs to the oxygen-dependent FAD-linked oxidoreductase family.</text>
</comment>
<dbReference type="Pfam" id="PF01565">
    <property type="entry name" value="FAD_binding_4"/>
    <property type="match status" value="1"/>
</dbReference>
<dbReference type="GO" id="GO:0071949">
    <property type="term" value="F:FAD binding"/>
    <property type="evidence" value="ECO:0007669"/>
    <property type="project" value="InterPro"/>
</dbReference>